<evidence type="ECO:0000313" key="4">
    <source>
        <dbReference type="Proteomes" id="UP000807342"/>
    </source>
</evidence>
<name>A0A9P6C0W9_9AGAR</name>
<accession>A0A9P6C0W9</accession>
<feature type="domain" description="G" evidence="2">
    <location>
        <begin position="4"/>
        <end position="67"/>
    </location>
</feature>
<evidence type="ECO:0000256" key="1">
    <source>
        <dbReference type="SAM" id="MobiDB-lite"/>
    </source>
</evidence>
<gene>
    <name evidence="3" type="ORF">P691DRAFT_760434</name>
</gene>
<dbReference type="InterPro" id="IPR006073">
    <property type="entry name" value="GTP-bd"/>
</dbReference>
<dbReference type="SUPFAM" id="SSF52540">
    <property type="entry name" value="P-loop containing nucleoside triphosphate hydrolases"/>
    <property type="match status" value="1"/>
</dbReference>
<dbReference type="Proteomes" id="UP000807342">
    <property type="component" value="Unassembled WGS sequence"/>
</dbReference>
<dbReference type="Pfam" id="PF01926">
    <property type="entry name" value="MMR_HSR1"/>
    <property type="match status" value="1"/>
</dbReference>
<feature type="compositionally biased region" description="Polar residues" evidence="1">
    <location>
        <begin position="303"/>
        <end position="320"/>
    </location>
</feature>
<protein>
    <recommendedName>
        <fullName evidence="2">G domain-containing protein</fullName>
    </recommendedName>
</protein>
<dbReference type="InterPro" id="IPR027417">
    <property type="entry name" value="P-loop_NTPase"/>
</dbReference>
<comment type="caution">
    <text evidence="3">The sequence shown here is derived from an EMBL/GenBank/DDBJ whole genome shotgun (WGS) entry which is preliminary data.</text>
</comment>
<dbReference type="AlphaFoldDB" id="A0A9P6C0W9"/>
<proteinExistence type="predicted"/>
<organism evidence="3 4">
    <name type="scientific">Macrolepiota fuliginosa MF-IS2</name>
    <dbReference type="NCBI Taxonomy" id="1400762"/>
    <lineage>
        <taxon>Eukaryota</taxon>
        <taxon>Fungi</taxon>
        <taxon>Dikarya</taxon>
        <taxon>Basidiomycota</taxon>
        <taxon>Agaricomycotina</taxon>
        <taxon>Agaricomycetes</taxon>
        <taxon>Agaricomycetidae</taxon>
        <taxon>Agaricales</taxon>
        <taxon>Agaricineae</taxon>
        <taxon>Agaricaceae</taxon>
        <taxon>Macrolepiota</taxon>
    </lineage>
</organism>
<dbReference type="OrthoDB" id="8954335at2759"/>
<feature type="region of interest" description="Disordered" evidence="1">
    <location>
        <begin position="284"/>
        <end position="368"/>
    </location>
</feature>
<reference evidence="3" key="1">
    <citation type="submission" date="2020-11" db="EMBL/GenBank/DDBJ databases">
        <authorList>
            <consortium name="DOE Joint Genome Institute"/>
            <person name="Ahrendt S."/>
            <person name="Riley R."/>
            <person name="Andreopoulos W."/>
            <person name="Labutti K."/>
            <person name="Pangilinan J."/>
            <person name="Ruiz-Duenas F.J."/>
            <person name="Barrasa J.M."/>
            <person name="Sanchez-Garcia M."/>
            <person name="Camarero S."/>
            <person name="Miyauchi S."/>
            <person name="Serrano A."/>
            <person name="Linde D."/>
            <person name="Babiker R."/>
            <person name="Drula E."/>
            <person name="Ayuso-Fernandez I."/>
            <person name="Pacheco R."/>
            <person name="Padilla G."/>
            <person name="Ferreira P."/>
            <person name="Barriuso J."/>
            <person name="Kellner H."/>
            <person name="Castanera R."/>
            <person name="Alfaro M."/>
            <person name="Ramirez L."/>
            <person name="Pisabarro A.G."/>
            <person name="Kuo A."/>
            <person name="Tritt A."/>
            <person name="Lipzen A."/>
            <person name="He G."/>
            <person name="Yan M."/>
            <person name="Ng V."/>
            <person name="Cullen D."/>
            <person name="Martin F."/>
            <person name="Rosso M.-N."/>
            <person name="Henrissat B."/>
            <person name="Hibbett D."/>
            <person name="Martinez A.T."/>
            <person name="Grigoriev I.V."/>
        </authorList>
    </citation>
    <scope>NUCLEOTIDE SEQUENCE</scope>
    <source>
        <strain evidence="3">MF-IS2</strain>
    </source>
</reference>
<sequence length="368" mass="40623">MATSVMGPTGAGKSTFIQTATGHTDGVGHGLESCTSDVSAVRMNFPDGRDVVLVDTPGFDDTKLSDLEVLNIIAKWLKDARQDSLELSGILYLHRISDNRMAGTPLKNLGMFKKLCGDTFFERVILTTTMWPEIGDELKACESRERELRKEYWVDMIGRGSTTMRFENTPETAWNILNSIIDAEFGRRFDSAVLKIQEELVDQGKKLPKTEAGIQLHGFIEELVEKQNDILRRLREELGQAGDAVVVEALLTDLGQLRKQREQAMKDMRQLNPTLLGKLRRIFTLPPRARSSKPTVPLKSPGPASTNPGEQHGQTRSSESWDMPDTDGKPLPAGPSGAPGDQSPSMVDVVDNRNSRPPLDTPPETVSS</sequence>
<keyword evidence="4" id="KW-1185">Reference proteome</keyword>
<evidence type="ECO:0000313" key="3">
    <source>
        <dbReference type="EMBL" id="KAF9447816.1"/>
    </source>
</evidence>
<dbReference type="GO" id="GO:0005525">
    <property type="term" value="F:GTP binding"/>
    <property type="evidence" value="ECO:0007669"/>
    <property type="project" value="InterPro"/>
</dbReference>
<evidence type="ECO:0000259" key="2">
    <source>
        <dbReference type="Pfam" id="PF01926"/>
    </source>
</evidence>
<dbReference type="EMBL" id="MU151184">
    <property type="protein sequence ID" value="KAF9447816.1"/>
    <property type="molecule type" value="Genomic_DNA"/>
</dbReference>
<dbReference type="Gene3D" id="3.40.50.300">
    <property type="entry name" value="P-loop containing nucleotide triphosphate hydrolases"/>
    <property type="match status" value="1"/>
</dbReference>